<dbReference type="AlphaFoldDB" id="A0A4R0RKZ7"/>
<keyword evidence="4 8" id="KW-0645">Protease</keyword>
<dbReference type="PROSITE" id="PS52048">
    <property type="entry name" value="UCH_DOMAIN"/>
    <property type="match status" value="2"/>
</dbReference>
<dbReference type="InterPro" id="IPR036959">
    <property type="entry name" value="Peptidase_C12_UCH_sf"/>
</dbReference>
<dbReference type="EC" id="3.4.19.12" evidence="3 8"/>
<organism evidence="10 11">
    <name type="scientific">Steccherinum ochraceum</name>
    <dbReference type="NCBI Taxonomy" id="92696"/>
    <lineage>
        <taxon>Eukaryota</taxon>
        <taxon>Fungi</taxon>
        <taxon>Dikarya</taxon>
        <taxon>Basidiomycota</taxon>
        <taxon>Agaricomycotina</taxon>
        <taxon>Agaricomycetes</taxon>
        <taxon>Polyporales</taxon>
        <taxon>Steccherinaceae</taxon>
        <taxon>Steccherinum</taxon>
    </lineage>
</organism>
<evidence type="ECO:0000259" key="9">
    <source>
        <dbReference type="PROSITE" id="PS52048"/>
    </source>
</evidence>
<feature type="site" description="Transition state stabilizer" evidence="8">
    <location>
        <position position="294"/>
    </location>
</feature>
<dbReference type="STRING" id="92696.A0A4R0RKZ7"/>
<feature type="domain" description="UCH catalytic" evidence="9">
    <location>
        <begin position="209"/>
        <end position="434"/>
    </location>
</feature>
<evidence type="ECO:0000256" key="8">
    <source>
        <dbReference type="PROSITE-ProRule" id="PRU01393"/>
    </source>
</evidence>
<proteinExistence type="inferred from homology"/>
<dbReference type="SUPFAM" id="SSF54001">
    <property type="entry name" value="Cysteine proteinases"/>
    <property type="match status" value="2"/>
</dbReference>
<dbReference type="PANTHER" id="PTHR10589:SF17">
    <property type="entry name" value="UBIQUITIN CARBOXYL-TERMINAL HYDROLASE"/>
    <property type="match status" value="1"/>
</dbReference>
<name>A0A4R0RKZ7_9APHY</name>
<dbReference type="InterPro" id="IPR038765">
    <property type="entry name" value="Papain-like_cys_pep_sf"/>
</dbReference>
<dbReference type="Proteomes" id="UP000292702">
    <property type="component" value="Unassembled WGS sequence"/>
</dbReference>
<keyword evidence="7 8" id="KW-0788">Thiol protease</keyword>
<feature type="active site" description="Proton donor" evidence="8">
    <location>
        <position position="371"/>
    </location>
</feature>
<evidence type="ECO:0000256" key="4">
    <source>
        <dbReference type="ARBA" id="ARBA00022670"/>
    </source>
</evidence>
<evidence type="ECO:0000256" key="6">
    <source>
        <dbReference type="ARBA" id="ARBA00022801"/>
    </source>
</evidence>
<dbReference type="FunFam" id="3.40.532.10:FF:000006">
    <property type="entry name" value="Ubiquitin carboxyl-terminal hydrolase"/>
    <property type="match status" value="1"/>
</dbReference>
<dbReference type="GO" id="GO:0006511">
    <property type="term" value="P:ubiquitin-dependent protein catabolic process"/>
    <property type="evidence" value="ECO:0007669"/>
    <property type="project" value="UniProtKB-UniRule"/>
</dbReference>
<keyword evidence="11" id="KW-1185">Reference proteome</keyword>
<evidence type="ECO:0000256" key="1">
    <source>
        <dbReference type="ARBA" id="ARBA00000707"/>
    </source>
</evidence>
<dbReference type="GO" id="GO:0004843">
    <property type="term" value="F:cysteine-type deubiquitinase activity"/>
    <property type="evidence" value="ECO:0007669"/>
    <property type="project" value="UniProtKB-UniRule"/>
</dbReference>
<reference evidence="10 11" key="1">
    <citation type="submission" date="2018-11" db="EMBL/GenBank/DDBJ databases">
        <title>Genome assembly of Steccherinum ochraceum LE-BIN_3174, the white-rot fungus of the Steccherinaceae family (The Residual Polyporoid clade, Polyporales, Basidiomycota).</title>
        <authorList>
            <person name="Fedorova T.V."/>
            <person name="Glazunova O.A."/>
            <person name="Landesman E.O."/>
            <person name="Moiseenko K.V."/>
            <person name="Psurtseva N.V."/>
            <person name="Savinova O.S."/>
            <person name="Shakhova N.V."/>
            <person name="Tyazhelova T.V."/>
            <person name="Vasina D.V."/>
        </authorList>
    </citation>
    <scope>NUCLEOTIDE SEQUENCE [LARGE SCALE GENOMIC DNA]</scope>
    <source>
        <strain evidence="10 11">LE-BIN_3174</strain>
    </source>
</reference>
<evidence type="ECO:0000313" key="11">
    <source>
        <dbReference type="Proteomes" id="UP000292702"/>
    </source>
</evidence>
<dbReference type="Pfam" id="PF01088">
    <property type="entry name" value="Peptidase_C12"/>
    <property type="match status" value="1"/>
</dbReference>
<evidence type="ECO:0000256" key="5">
    <source>
        <dbReference type="ARBA" id="ARBA00022786"/>
    </source>
</evidence>
<evidence type="ECO:0000256" key="2">
    <source>
        <dbReference type="ARBA" id="ARBA00009326"/>
    </source>
</evidence>
<dbReference type="InterPro" id="IPR001578">
    <property type="entry name" value="Peptidase_C12_UCH"/>
</dbReference>
<protein>
    <recommendedName>
        <fullName evidence="3 8">ubiquitinyl hydrolase 1</fullName>
        <ecNumber evidence="3 8">3.4.19.12</ecNumber>
    </recommendedName>
</protein>
<sequence>MPQPVYEKCWIPIEANPEVSILCPSIPVLTYAVQKWSEKAGLVLSQHQFYDVLGFDEELLDLVPKPVKAVILLFPVLDQVDLKRDEEDARIAKDGQHPIDNTVVWIQQTIDNACGAMAILHALTNVTNVTLTPGSALADFIDDCKDKSGIQRAKILEQSEVFAKLHGEVAKEGQSEVPKLHEEVTGHYTCFVQAPSPPAREEGIEAPPGGMRLVELDGVLNHWSEQAGLKDAHFTDVYGLDQELLVMIPKPVHAVVLLFPITESSETRRRNDETRIFAEGQDPTIDSKVFWMKQTISNACGTMALLHAILNSGVQLGEDTRLGKFYKECKDKTPEERVKLLETTTLFSDMHEEAASSGQTAVPTDLATDLHFTCFVQANLGEGEPHLIELDGRRTGPVDRGASEDLLATAAAWIKSNYVESTTSIQFSMMALVGGPAKE</sequence>
<accession>A0A4R0RKZ7</accession>
<evidence type="ECO:0000256" key="7">
    <source>
        <dbReference type="ARBA" id="ARBA00022807"/>
    </source>
</evidence>
<feature type="domain" description="UCH catalytic" evidence="9">
    <location>
        <begin position="9"/>
        <end position="194"/>
    </location>
</feature>
<dbReference type="CDD" id="cd09616">
    <property type="entry name" value="Peptidase_C12_UCH_L1_L3"/>
    <property type="match status" value="1"/>
</dbReference>
<dbReference type="EMBL" id="RWJN01000092">
    <property type="protein sequence ID" value="TCD67603.1"/>
    <property type="molecule type" value="Genomic_DNA"/>
</dbReference>
<dbReference type="PANTHER" id="PTHR10589">
    <property type="entry name" value="UBIQUITIN CARBOXYL-TERMINAL HYDROLASE"/>
    <property type="match status" value="1"/>
</dbReference>
<dbReference type="GO" id="GO:0005737">
    <property type="term" value="C:cytoplasm"/>
    <property type="evidence" value="ECO:0007669"/>
    <property type="project" value="TreeGrafter"/>
</dbReference>
<comment type="catalytic activity">
    <reaction evidence="1 8">
        <text>Thiol-dependent hydrolysis of ester, thioester, amide, peptide and isopeptide bonds formed by the C-terminal Gly of ubiquitin (a 76-residue protein attached to proteins as an intracellular targeting signal).</text>
        <dbReference type="EC" id="3.4.19.12"/>
    </reaction>
</comment>
<keyword evidence="5 8" id="KW-0833">Ubl conjugation pathway</keyword>
<dbReference type="OrthoDB" id="427186at2759"/>
<feature type="active site" description="Nucleophile" evidence="8">
    <location>
        <position position="300"/>
    </location>
</feature>
<comment type="similarity">
    <text evidence="2 8">Belongs to the peptidase C12 family.</text>
</comment>
<evidence type="ECO:0000256" key="3">
    <source>
        <dbReference type="ARBA" id="ARBA00012759"/>
    </source>
</evidence>
<evidence type="ECO:0000313" key="10">
    <source>
        <dbReference type="EMBL" id="TCD67603.1"/>
    </source>
</evidence>
<dbReference type="Gene3D" id="3.40.532.10">
    <property type="entry name" value="Peptidase C12, ubiquitin carboxyl-terminal hydrolase"/>
    <property type="match status" value="2"/>
</dbReference>
<comment type="caution">
    <text evidence="10">The sequence shown here is derived from an EMBL/GenBank/DDBJ whole genome shotgun (WGS) entry which is preliminary data.</text>
</comment>
<gene>
    <name evidence="10" type="primary">YUH1_1</name>
    <name evidence="10" type="ORF">EIP91_012233</name>
</gene>
<feature type="site" description="Important for enzyme activity" evidence="8">
    <location>
        <position position="391"/>
    </location>
</feature>
<comment type="caution">
    <text evidence="8">Lacks conserved residue(s) required for the propagation of feature annotation.</text>
</comment>
<keyword evidence="6 8" id="KW-0378">Hydrolase</keyword>
<dbReference type="GO" id="GO:0016579">
    <property type="term" value="P:protein deubiquitination"/>
    <property type="evidence" value="ECO:0007669"/>
    <property type="project" value="TreeGrafter"/>
</dbReference>